<dbReference type="InterPro" id="IPR013022">
    <property type="entry name" value="Xyl_isomerase-like_TIM-brl"/>
</dbReference>
<keyword evidence="2" id="KW-0464">Manganese</keyword>
<organism evidence="5">
    <name type="scientific">marine sediment metagenome</name>
    <dbReference type="NCBI Taxonomy" id="412755"/>
    <lineage>
        <taxon>unclassified sequences</taxon>
        <taxon>metagenomes</taxon>
        <taxon>ecological metagenomes</taxon>
    </lineage>
</organism>
<name>X1TQR2_9ZZZZ</name>
<keyword evidence="1" id="KW-0479">Metal-binding</keyword>
<keyword evidence="3" id="KW-0413">Isomerase</keyword>
<reference evidence="5" key="1">
    <citation type="journal article" date="2014" name="Front. Microbiol.">
        <title>High frequency of phylogenetically diverse reductive dehalogenase-homologous genes in deep subseafloor sedimentary metagenomes.</title>
        <authorList>
            <person name="Kawai M."/>
            <person name="Futagami T."/>
            <person name="Toyoda A."/>
            <person name="Takaki Y."/>
            <person name="Nishi S."/>
            <person name="Hori S."/>
            <person name="Arai W."/>
            <person name="Tsubouchi T."/>
            <person name="Morono Y."/>
            <person name="Uchiyama I."/>
            <person name="Ito T."/>
            <person name="Fujiyama A."/>
            <person name="Inagaki F."/>
            <person name="Takami H."/>
        </authorList>
    </citation>
    <scope>NUCLEOTIDE SEQUENCE</scope>
    <source>
        <strain evidence="5">Expedition CK06-06</strain>
    </source>
</reference>
<feature type="non-terminal residue" evidence="5">
    <location>
        <position position="1"/>
    </location>
</feature>
<feature type="domain" description="Xylose isomerase-like TIM barrel" evidence="4">
    <location>
        <begin position="1"/>
        <end position="177"/>
    </location>
</feature>
<dbReference type="Pfam" id="PF01261">
    <property type="entry name" value="AP_endonuc_2"/>
    <property type="match status" value="1"/>
</dbReference>
<accession>X1TQR2</accession>
<dbReference type="EMBL" id="BARW01022923">
    <property type="protein sequence ID" value="GAI89910.1"/>
    <property type="molecule type" value="Genomic_DNA"/>
</dbReference>
<dbReference type="GO" id="GO:0008740">
    <property type="term" value="F:L-rhamnose isomerase activity"/>
    <property type="evidence" value="ECO:0007669"/>
    <property type="project" value="TreeGrafter"/>
</dbReference>
<gene>
    <name evidence="5" type="ORF">S12H4_38137</name>
</gene>
<sequence length="230" mass="26660">DPDLRKNAIEEVRRTVKISNELGCDDITLWLGSDGFDYTFQVDYQKQWTLLLEQIGRLAEEFPNKRFALEYKLKEPRKYLFVSSAMKALWVAKKLGKDNVGVLVDFGHALMSKESPAEVICILGEEKKLFGIHFNDAYREWDDDLVAGSVNLWDTLEFIYYLDKIEYAGWLSFDIFPFRMDSSRAVELCIKNTENLIKLAEKIDRQKLAEAQRSMKAENSLAVIQEILEV</sequence>
<dbReference type="GO" id="GO:0046872">
    <property type="term" value="F:metal ion binding"/>
    <property type="evidence" value="ECO:0007669"/>
    <property type="project" value="UniProtKB-KW"/>
</dbReference>
<dbReference type="GO" id="GO:0019301">
    <property type="term" value="P:rhamnose catabolic process"/>
    <property type="evidence" value="ECO:0007669"/>
    <property type="project" value="TreeGrafter"/>
</dbReference>
<evidence type="ECO:0000256" key="2">
    <source>
        <dbReference type="ARBA" id="ARBA00023211"/>
    </source>
</evidence>
<dbReference type="InterPro" id="IPR036237">
    <property type="entry name" value="Xyl_isomerase-like_sf"/>
</dbReference>
<evidence type="ECO:0000256" key="3">
    <source>
        <dbReference type="ARBA" id="ARBA00023235"/>
    </source>
</evidence>
<protein>
    <recommendedName>
        <fullName evidence="4">Xylose isomerase-like TIM barrel domain-containing protein</fullName>
    </recommendedName>
</protein>
<dbReference type="PANTHER" id="PTHR30268">
    <property type="entry name" value="L-RHAMNOSE ISOMERASE"/>
    <property type="match status" value="1"/>
</dbReference>
<proteinExistence type="predicted"/>
<dbReference type="SUPFAM" id="SSF51658">
    <property type="entry name" value="Xylose isomerase-like"/>
    <property type="match status" value="1"/>
</dbReference>
<dbReference type="AlphaFoldDB" id="X1TQR2"/>
<evidence type="ECO:0000256" key="1">
    <source>
        <dbReference type="ARBA" id="ARBA00022723"/>
    </source>
</evidence>
<evidence type="ECO:0000259" key="4">
    <source>
        <dbReference type="Pfam" id="PF01261"/>
    </source>
</evidence>
<dbReference type="GO" id="GO:0019324">
    <property type="term" value="P:L-lyxose metabolic process"/>
    <property type="evidence" value="ECO:0007669"/>
    <property type="project" value="TreeGrafter"/>
</dbReference>
<comment type="caution">
    <text evidence="5">The sequence shown here is derived from an EMBL/GenBank/DDBJ whole genome shotgun (WGS) entry which is preliminary data.</text>
</comment>
<dbReference type="PANTHER" id="PTHR30268:SF0">
    <property type="entry name" value="L-RHAMNOSE ISOMERASE"/>
    <property type="match status" value="1"/>
</dbReference>
<dbReference type="Gene3D" id="3.20.20.150">
    <property type="entry name" value="Divalent-metal-dependent TIM barrel enzymes"/>
    <property type="match status" value="1"/>
</dbReference>
<evidence type="ECO:0000313" key="5">
    <source>
        <dbReference type="EMBL" id="GAI89910.1"/>
    </source>
</evidence>
<dbReference type="InterPro" id="IPR050337">
    <property type="entry name" value="L-rhamnose_isomerase"/>
</dbReference>